<comment type="caution">
    <text evidence="3">The sequence shown here is derived from an EMBL/GenBank/DDBJ whole genome shotgun (WGS) entry which is preliminary data.</text>
</comment>
<gene>
    <name evidence="3" type="ORF">QFI96_016765</name>
</gene>
<dbReference type="RefSeq" id="WP_331851329.1">
    <property type="nucleotide sequence ID" value="NZ_JARXNK020000104.1"/>
</dbReference>
<reference evidence="3 4" key="1">
    <citation type="submission" date="2024-04" db="EMBL/GenBank/DDBJ databases">
        <title>Two novel Raoultella species associated with bleeding cankers of broadleaf hosts, Raoultella scottia sp. nov. and Raoultella lignicola sp. nov.</title>
        <authorList>
            <person name="Brady C.L."/>
        </authorList>
    </citation>
    <scope>NUCLEOTIDE SEQUENCE [LARGE SCALE GENOMIC DNA]</scope>
    <source>
        <strain evidence="3 4">TW_WC1a.1</strain>
    </source>
</reference>
<name>A0ABU9FAC6_9ENTR</name>
<organism evidence="3 4">
    <name type="scientific">Raoultella lignicola</name>
    <dbReference type="NCBI Taxonomy" id="3040939"/>
    <lineage>
        <taxon>Bacteria</taxon>
        <taxon>Pseudomonadati</taxon>
        <taxon>Pseudomonadota</taxon>
        <taxon>Gammaproteobacteria</taxon>
        <taxon>Enterobacterales</taxon>
        <taxon>Enterobacteriaceae</taxon>
        <taxon>Klebsiella/Raoultella group</taxon>
        <taxon>Raoultella</taxon>
    </lineage>
</organism>
<accession>A0ABU9FAC6</accession>
<dbReference type="Pfam" id="PF06917">
    <property type="entry name" value="Pectate_lyase_2"/>
    <property type="match status" value="1"/>
</dbReference>
<dbReference type="Gene3D" id="3.90.105.40">
    <property type="match status" value="1"/>
</dbReference>
<keyword evidence="3" id="KW-0456">Lyase</keyword>
<dbReference type="GO" id="GO:0016829">
    <property type="term" value="F:lyase activity"/>
    <property type="evidence" value="ECO:0007669"/>
    <property type="project" value="UniProtKB-KW"/>
</dbReference>
<dbReference type="Gene3D" id="1.50.10.20">
    <property type="match status" value="1"/>
</dbReference>
<evidence type="ECO:0000313" key="4">
    <source>
        <dbReference type="Proteomes" id="UP001312893"/>
    </source>
</evidence>
<dbReference type="PROSITE" id="PS51257">
    <property type="entry name" value="PROKAR_LIPOPROTEIN"/>
    <property type="match status" value="1"/>
</dbReference>
<feature type="region of interest" description="Disordered" evidence="1">
    <location>
        <begin position="277"/>
        <end position="299"/>
    </location>
</feature>
<evidence type="ECO:0000313" key="3">
    <source>
        <dbReference type="EMBL" id="MEL0553352.1"/>
    </source>
</evidence>
<dbReference type="InterPro" id="IPR010702">
    <property type="entry name" value="Pectate_lyase_2"/>
</dbReference>
<sequence>MNFRLIAVSSSLLLLSCSTAYADNSRLDAVKIFADTVLDKAGDKYHGSSPSPLLASGVDPRTGEQMMWVFPDGRTAVLSNFSAQQNLMRVLVGLSNLTGDEKYKKRAEETVRYYFKHYQDNSGLLIWGGHRFIDLKTLQPEGPSEKELVHELKNAYPYYELMFAVDKPATVRFIRGFWNAHVYDWEVIETSRHGQYDKKMGKLWDSSFTQQQPFFATKGLSFLNAGNDLIYSASMLYKYNNEPGALVWAKRLAEQYVLPRDKQTGLGVYQFTQPLKRAETSDDSDTNSKYGDRAQRQFGPEFGPTALEGNMLLKGRTSTLYSENALMQLALAKSLGSNGADIQKWTVDGLKAFAHYAYDASNNTFRPMLANGTDLSNYTLPRDGYYGKKGSVLKPYPAGSEFLLSYARAYTLAKDSELWKVARGIASSEGLGDIGEPDGIKAQLNMGTKNSDPYAIFALIDLWQATSQQNYLQLARKVADNILQQHCLNGFFVDQQNIQYANIDNIDPYALLALEAALQNKADAVPQFLNGSGFTEGAYRLADGSVRISTRDEELFALKTGEQLKPNGKK</sequence>
<feature type="signal peptide" evidence="2">
    <location>
        <begin position="1"/>
        <end position="22"/>
    </location>
</feature>
<feature type="chain" id="PRO_5045845624" evidence="2">
    <location>
        <begin position="23"/>
        <end position="570"/>
    </location>
</feature>
<dbReference type="EMBL" id="JARXNK020000104">
    <property type="protein sequence ID" value="MEL0553352.1"/>
    <property type="molecule type" value="Genomic_DNA"/>
</dbReference>
<dbReference type="SUPFAM" id="SSF48208">
    <property type="entry name" value="Six-hairpin glycosidases"/>
    <property type="match status" value="1"/>
</dbReference>
<proteinExistence type="predicted"/>
<evidence type="ECO:0000256" key="1">
    <source>
        <dbReference type="SAM" id="MobiDB-lite"/>
    </source>
</evidence>
<evidence type="ECO:0000256" key="2">
    <source>
        <dbReference type="SAM" id="SignalP"/>
    </source>
</evidence>
<dbReference type="Gene3D" id="2.30.30.880">
    <property type="match status" value="1"/>
</dbReference>
<keyword evidence="2" id="KW-0732">Signal</keyword>
<dbReference type="Proteomes" id="UP001312893">
    <property type="component" value="Unassembled WGS sequence"/>
</dbReference>
<dbReference type="InterPro" id="IPR008928">
    <property type="entry name" value="6-hairpin_glycosidase_sf"/>
</dbReference>
<keyword evidence="4" id="KW-1185">Reference proteome</keyword>
<protein>
    <submittedName>
        <fullName evidence="3">Pectate lyase</fullName>
    </submittedName>
</protein>